<dbReference type="Proteomes" id="UP000318937">
    <property type="component" value="Unassembled WGS sequence"/>
</dbReference>
<keyword evidence="3" id="KW-1185">Reference proteome</keyword>
<comment type="caution">
    <text evidence="2">The sequence shown here is derived from an EMBL/GenBank/DDBJ whole genome shotgun (WGS) entry which is preliminary data.</text>
</comment>
<dbReference type="Pfam" id="PF01609">
    <property type="entry name" value="DDE_Tnp_1"/>
    <property type="match status" value="1"/>
</dbReference>
<name>A0A544SRG7_9BACI</name>
<protein>
    <submittedName>
        <fullName evidence="2">Transposase</fullName>
    </submittedName>
</protein>
<evidence type="ECO:0000313" key="3">
    <source>
        <dbReference type="Proteomes" id="UP000318937"/>
    </source>
</evidence>
<dbReference type="AlphaFoldDB" id="A0A544SRG7"/>
<dbReference type="OrthoDB" id="368860at2"/>
<proteinExistence type="predicted"/>
<dbReference type="PANTHER" id="PTHR33258:SF1">
    <property type="entry name" value="TRANSPOSASE INSL FOR INSERTION SEQUENCE ELEMENT IS186A-RELATED"/>
    <property type="match status" value="1"/>
</dbReference>
<dbReference type="EMBL" id="VDGG01000050">
    <property type="protein sequence ID" value="TQR07800.1"/>
    <property type="molecule type" value="Genomic_DNA"/>
</dbReference>
<sequence length="105" mass="12288">MHHLCSLRRIQTKDSNVDGGVTCQVGTEQSRTIHRYRVVTFRAREGNQIHVFTNEMDISAKEIANMYKNKWSIESFYHWIKGYLNLPILFDNSNNTVFAHLFIAL</sequence>
<dbReference type="InterPro" id="IPR002559">
    <property type="entry name" value="Transposase_11"/>
</dbReference>
<dbReference type="InterPro" id="IPR012337">
    <property type="entry name" value="RNaseH-like_sf"/>
</dbReference>
<reference evidence="2 3" key="1">
    <citation type="submission" date="2019-05" db="EMBL/GenBank/DDBJ databases">
        <title>Psychrobacillus vulpis sp. nov., a new species isolated from feces of a red fox that inhabits in The Tablas de Daimiel Natural Park, Albacete, Spain.</title>
        <authorList>
            <person name="Rodriguez M."/>
            <person name="Reina J.C."/>
            <person name="Bejar V."/>
            <person name="Llamas I."/>
        </authorList>
    </citation>
    <scope>NUCLEOTIDE SEQUENCE [LARGE SCALE GENOMIC DNA]</scope>
    <source>
        <strain evidence="2 3">NHI-2</strain>
    </source>
</reference>
<dbReference type="PANTHER" id="PTHR33258">
    <property type="entry name" value="TRANSPOSASE INSL FOR INSERTION SEQUENCE ELEMENT IS186A-RELATED"/>
    <property type="match status" value="1"/>
</dbReference>
<evidence type="ECO:0000259" key="1">
    <source>
        <dbReference type="Pfam" id="PF01609"/>
    </source>
</evidence>
<gene>
    <name evidence="2" type="ORF">FG383_17480</name>
</gene>
<accession>A0A544SRG7</accession>
<dbReference type="GO" id="GO:0004803">
    <property type="term" value="F:transposase activity"/>
    <property type="evidence" value="ECO:0007669"/>
    <property type="project" value="InterPro"/>
</dbReference>
<dbReference type="GO" id="GO:0006313">
    <property type="term" value="P:DNA transposition"/>
    <property type="evidence" value="ECO:0007669"/>
    <property type="project" value="InterPro"/>
</dbReference>
<dbReference type="GO" id="GO:0003677">
    <property type="term" value="F:DNA binding"/>
    <property type="evidence" value="ECO:0007669"/>
    <property type="project" value="InterPro"/>
</dbReference>
<evidence type="ECO:0000313" key="2">
    <source>
        <dbReference type="EMBL" id="TQR07800.1"/>
    </source>
</evidence>
<feature type="domain" description="Transposase IS4-like" evidence="1">
    <location>
        <begin position="28"/>
        <end position="87"/>
    </location>
</feature>
<dbReference type="SUPFAM" id="SSF53098">
    <property type="entry name" value="Ribonuclease H-like"/>
    <property type="match status" value="1"/>
</dbReference>
<organism evidence="2 3">
    <name type="scientific">Psychrobacillus soli</name>
    <dbReference type="NCBI Taxonomy" id="1543965"/>
    <lineage>
        <taxon>Bacteria</taxon>
        <taxon>Bacillati</taxon>
        <taxon>Bacillota</taxon>
        <taxon>Bacilli</taxon>
        <taxon>Bacillales</taxon>
        <taxon>Bacillaceae</taxon>
        <taxon>Psychrobacillus</taxon>
    </lineage>
</organism>